<dbReference type="Proteomes" id="UP000233551">
    <property type="component" value="Unassembled WGS sequence"/>
</dbReference>
<comment type="similarity">
    <text evidence="1">Belongs to the sulfiredoxin family.</text>
</comment>
<evidence type="ECO:0000256" key="6">
    <source>
        <dbReference type="ARBA" id="ARBA00023002"/>
    </source>
</evidence>
<keyword evidence="7" id="KW-1015">Disulfide bond</keyword>
<evidence type="ECO:0000313" key="12">
    <source>
        <dbReference type="Proteomes" id="UP000233551"/>
    </source>
</evidence>
<keyword evidence="12" id="KW-1185">Reference proteome</keyword>
<feature type="region of interest" description="Disordered" evidence="9">
    <location>
        <begin position="17"/>
        <end position="37"/>
    </location>
</feature>
<evidence type="ECO:0000256" key="8">
    <source>
        <dbReference type="ARBA" id="ARBA00047514"/>
    </source>
</evidence>
<comment type="caution">
    <text evidence="11">The sequence shown here is derived from an EMBL/GenBank/DDBJ whole genome shotgun (WGS) entry which is preliminary data.</text>
</comment>
<dbReference type="Pfam" id="PF02195">
    <property type="entry name" value="ParB_N"/>
    <property type="match status" value="1"/>
</dbReference>
<dbReference type="GO" id="GO:0034599">
    <property type="term" value="P:cellular response to oxidative stress"/>
    <property type="evidence" value="ECO:0007669"/>
    <property type="project" value="TreeGrafter"/>
</dbReference>
<evidence type="ECO:0000256" key="4">
    <source>
        <dbReference type="ARBA" id="ARBA00022840"/>
    </source>
</evidence>
<evidence type="ECO:0000259" key="10">
    <source>
        <dbReference type="Pfam" id="PF02195"/>
    </source>
</evidence>
<sequence>MAYFTVPFPSRLRSFSVSASSNGSPPPVGTSQSQTPGPVILELPLDKIRRPLMRTRANDPNKVKELMDSIEEIGLQVPIDVLEVDGAYYGACLPQLLSHILSQFAVNVFQVAIGTKLIGDSVSQPYAVKFVVERRKHSDMGDAGLVGHIVRLSDQEKDLIRIKMGANNTEKRIVRIHEVPKKGRRASHP</sequence>
<evidence type="ECO:0000256" key="3">
    <source>
        <dbReference type="ARBA" id="ARBA00022741"/>
    </source>
</evidence>
<dbReference type="EC" id="1.8.98.2" evidence="2"/>
<dbReference type="SUPFAM" id="SSF110849">
    <property type="entry name" value="ParB/Sulfiredoxin"/>
    <property type="match status" value="1"/>
</dbReference>
<keyword evidence="6" id="KW-0560">Oxidoreductase</keyword>
<evidence type="ECO:0000256" key="2">
    <source>
        <dbReference type="ARBA" id="ARBA00013055"/>
    </source>
</evidence>
<name>A0A2I0JT00_PUNGR</name>
<dbReference type="InterPro" id="IPR003115">
    <property type="entry name" value="ParB_N"/>
</dbReference>
<dbReference type="PANTHER" id="PTHR21348">
    <property type="match status" value="1"/>
</dbReference>
<organism evidence="11 12">
    <name type="scientific">Punica granatum</name>
    <name type="common">Pomegranate</name>
    <dbReference type="NCBI Taxonomy" id="22663"/>
    <lineage>
        <taxon>Eukaryota</taxon>
        <taxon>Viridiplantae</taxon>
        <taxon>Streptophyta</taxon>
        <taxon>Embryophyta</taxon>
        <taxon>Tracheophyta</taxon>
        <taxon>Spermatophyta</taxon>
        <taxon>Magnoliopsida</taxon>
        <taxon>eudicotyledons</taxon>
        <taxon>Gunneridae</taxon>
        <taxon>Pentapetalae</taxon>
        <taxon>rosids</taxon>
        <taxon>malvids</taxon>
        <taxon>Myrtales</taxon>
        <taxon>Lythraceae</taxon>
        <taxon>Punica</taxon>
    </lineage>
</organism>
<dbReference type="PANTHER" id="PTHR21348:SF2">
    <property type="entry name" value="SULFIREDOXIN-1"/>
    <property type="match status" value="1"/>
</dbReference>
<evidence type="ECO:0000256" key="1">
    <source>
        <dbReference type="ARBA" id="ARBA00009609"/>
    </source>
</evidence>
<evidence type="ECO:0000256" key="9">
    <source>
        <dbReference type="SAM" id="MobiDB-lite"/>
    </source>
</evidence>
<comment type="catalytic activity">
    <reaction evidence="8">
        <text>S-hydroxy-S-oxy-L-cysteinyl-[peroxiredoxin] + [protein]-dithiol + ATP = S-hydroxy-L-cysteinyl-[peroxiredoxin] + [protein]-disulfide + ADP + phosphate</text>
        <dbReference type="Rhea" id="RHEA:17545"/>
        <dbReference type="Rhea" id="RHEA-COMP:10593"/>
        <dbReference type="Rhea" id="RHEA-COMP:10594"/>
        <dbReference type="Rhea" id="RHEA-COMP:13681"/>
        <dbReference type="Rhea" id="RHEA-COMP:17976"/>
        <dbReference type="ChEBI" id="CHEBI:29950"/>
        <dbReference type="ChEBI" id="CHEBI:30616"/>
        <dbReference type="ChEBI" id="CHEBI:43474"/>
        <dbReference type="ChEBI" id="CHEBI:50058"/>
        <dbReference type="ChEBI" id="CHEBI:61973"/>
        <dbReference type="ChEBI" id="CHEBI:61974"/>
        <dbReference type="ChEBI" id="CHEBI:456216"/>
        <dbReference type="EC" id="1.8.98.2"/>
    </reaction>
</comment>
<evidence type="ECO:0000256" key="7">
    <source>
        <dbReference type="ARBA" id="ARBA00023157"/>
    </source>
</evidence>
<dbReference type="InterPro" id="IPR016692">
    <property type="entry name" value="Sulfiredoxin"/>
</dbReference>
<reference evidence="11 12" key="1">
    <citation type="submission" date="2017-11" db="EMBL/GenBank/DDBJ databases">
        <title>De-novo sequencing of pomegranate (Punica granatum L.) genome.</title>
        <authorList>
            <person name="Akparov Z."/>
            <person name="Amiraslanov A."/>
            <person name="Hajiyeva S."/>
            <person name="Abbasov M."/>
            <person name="Kaur K."/>
            <person name="Hamwieh A."/>
            <person name="Solovyev V."/>
            <person name="Salamov A."/>
            <person name="Braich B."/>
            <person name="Kosarev P."/>
            <person name="Mahmoud A."/>
            <person name="Hajiyev E."/>
            <person name="Babayeva S."/>
            <person name="Izzatullayeva V."/>
            <person name="Mammadov A."/>
            <person name="Mammadov A."/>
            <person name="Sharifova S."/>
            <person name="Ojaghi J."/>
            <person name="Eynullazada K."/>
            <person name="Bayramov B."/>
            <person name="Abdulazimova A."/>
            <person name="Shahmuradov I."/>
        </authorList>
    </citation>
    <scope>NUCLEOTIDE SEQUENCE [LARGE SCALE GENOMIC DNA]</scope>
    <source>
        <strain evidence="12">cv. AG2017</strain>
        <tissue evidence="11">Leaf</tissue>
    </source>
</reference>
<dbReference type="InterPro" id="IPR036086">
    <property type="entry name" value="ParB/Sulfiredoxin_sf"/>
</dbReference>
<dbReference type="Gene3D" id="3.90.1530.10">
    <property type="entry name" value="Conserved hypothetical protein from pyrococcus furiosus pfu- 392566-001, ParB domain"/>
    <property type="match status" value="1"/>
</dbReference>
<feature type="domain" description="ParB-like N-terminal" evidence="10">
    <location>
        <begin position="41"/>
        <end position="90"/>
    </location>
</feature>
<keyword evidence="4" id="KW-0067">ATP-binding</keyword>
<dbReference type="GO" id="GO:0032542">
    <property type="term" value="F:sulfiredoxin activity"/>
    <property type="evidence" value="ECO:0007669"/>
    <property type="project" value="InterPro"/>
</dbReference>
<keyword evidence="3" id="KW-0547">Nucleotide-binding</keyword>
<proteinExistence type="inferred from homology"/>
<dbReference type="GO" id="GO:0005737">
    <property type="term" value="C:cytoplasm"/>
    <property type="evidence" value="ECO:0007669"/>
    <property type="project" value="TreeGrafter"/>
</dbReference>
<protein>
    <recommendedName>
        <fullName evidence="2">sulfiredoxin</fullName>
        <ecNumber evidence="2">1.8.98.2</ecNumber>
    </recommendedName>
</protein>
<dbReference type="STRING" id="22663.A0A2I0JT00"/>
<evidence type="ECO:0000313" key="11">
    <source>
        <dbReference type="EMBL" id="PKI59391.1"/>
    </source>
</evidence>
<keyword evidence="5" id="KW-0049">Antioxidant</keyword>
<dbReference type="AlphaFoldDB" id="A0A2I0JT00"/>
<gene>
    <name evidence="11" type="ORF">CRG98_020222</name>
</gene>
<evidence type="ECO:0000256" key="5">
    <source>
        <dbReference type="ARBA" id="ARBA00022862"/>
    </source>
</evidence>
<accession>A0A2I0JT00</accession>
<dbReference type="EMBL" id="PGOL01001277">
    <property type="protein sequence ID" value="PKI59391.1"/>
    <property type="molecule type" value="Genomic_DNA"/>
</dbReference>